<reference evidence="2" key="1">
    <citation type="journal article" date="2019" name="Emerg. Microbes Infect.">
        <title>Comprehensive subspecies identification of 175 nontuberculous mycobacteria species based on 7547 genomic profiles.</title>
        <authorList>
            <person name="Matsumoto Y."/>
            <person name="Kinjo T."/>
            <person name="Motooka D."/>
            <person name="Nabeya D."/>
            <person name="Jung N."/>
            <person name="Uechi K."/>
            <person name="Horii T."/>
            <person name="Iida T."/>
            <person name="Fujita J."/>
            <person name="Nakamura S."/>
        </authorList>
    </citation>
    <scope>NUCLEOTIDE SEQUENCE [LARGE SCALE GENOMIC DNA]</scope>
    <source>
        <strain evidence="2">JCM 13671</strain>
    </source>
</reference>
<evidence type="ECO:0008006" key="4">
    <source>
        <dbReference type="Google" id="ProtNLM"/>
    </source>
</evidence>
<keyword evidence="1" id="KW-0732">Signal</keyword>
<dbReference type="Proteomes" id="UP000466931">
    <property type="component" value="Chromosome"/>
</dbReference>
<reference evidence="2" key="2">
    <citation type="submission" date="2020-02" db="EMBL/GenBank/DDBJ databases">
        <authorList>
            <person name="Matsumoto Y."/>
            <person name="Motooka D."/>
            <person name="Nakamura S."/>
        </authorList>
    </citation>
    <scope>NUCLEOTIDE SEQUENCE</scope>
    <source>
        <strain evidence="2">JCM 13671</strain>
    </source>
</reference>
<name>A0A7I7XXD9_9MYCO</name>
<organism evidence="2 3">
    <name type="scientific">Mycolicibacterium confluentis</name>
    <dbReference type="NCBI Taxonomy" id="28047"/>
    <lineage>
        <taxon>Bacteria</taxon>
        <taxon>Bacillati</taxon>
        <taxon>Actinomycetota</taxon>
        <taxon>Actinomycetes</taxon>
        <taxon>Mycobacteriales</taxon>
        <taxon>Mycobacteriaceae</taxon>
        <taxon>Mycolicibacterium</taxon>
    </lineage>
</organism>
<dbReference type="EMBL" id="AP022612">
    <property type="protein sequence ID" value="BBZ34035.1"/>
    <property type="molecule type" value="Genomic_DNA"/>
</dbReference>
<sequence>MGTATRRIAAAFALAAAATAVTHGTSAAEPEGTENAGAGNVRYVLATGAPYQFQITYLVNQPASKAEYNANADAYLKRETIMVTPEAPWVFDTTLADPQWAFLQVSSTTRGGVGAPNAHCEVLVDGAVAVTGDNPYSPICMLSQW</sequence>
<accession>A0A7I7XXD9</accession>
<evidence type="ECO:0000313" key="2">
    <source>
        <dbReference type="EMBL" id="BBZ34035.1"/>
    </source>
</evidence>
<protein>
    <recommendedName>
        <fullName evidence="4">Secreted protein</fullName>
    </recommendedName>
</protein>
<gene>
    <name evidence="2" type="ORF">MCNF_26400</name>
</gene>
<proteinExistence type="predicted"/>
<dbReference type="AlphaFoldDB" id="A0A7I7XXD9"/>
<feature type="chain" id="PRO_5038712657" description="Secreted protein" evidence="1">
    <location>
        <begin position="28"/>
        <end position="145"/>
    </location>
</feature>
<evidence type="ECO:0000256" key="1">
    <source>
        <dbReference type="SAM" id="SignalP"/>
    </source>
</evidence>
<keyword evidence="3" id="KW-1185">Reference proteome</keyword>
<feature type="signal peptide" evidence="1">
    <location>
        <begin position="1"/>
        <end position="27"/>
    </location>
</feature>
<evidence type="ECO:0000313" key="3">
    <source>
        <dbReference type="Proteomes" id="UP000466931"/>
    </source>
</evidence>